<accession>A0A0A9CQY9</accession>
<proteinExistence type="predicted"/>
<dbReference type="EMBL" id="GBRH01223983">
    <property type="protein sequence ID" value="JAD73912.1"/>
    <property type="molecule type" value="Transcribed_RNA"/>
</dbReference>
<name>A0A0A9CQY9_ARUDO</name>
<organism evidence="1">
    <name type="scientific">Arundo donax</name>
    <name type="common">Giant reed</name>
    <name type="synonym">Donax arundinaceus</name>
    <dbReference type="NCBI Taxonomy" id="35708"/>
    <lineage>
        <taxon>Eukaryota</taxon>
        <taxon>Viridiplantae</taxon>
        <taxon>Streptophyta</taxon>
        <taxon>Embryophyta</taxon>
        <taxon>Tracheophyta</taxon>
        <taxon>Spermatophyta</taxon>
        <taxon>Magnoliopsida</taxon>
        <taxon>Liliopsida</taxon>
        <taxon>Poales</taxon>
        <taxon>Poaceae</taxon>
        <taxon>PACMAD clade</taxon>
        <taxon>Arundinoideae</taxon>
        <taxon>Arundineae</taxon>
        <taxon>Arundo</taxon>
    </lineage>
</organism>
<protein>
    <submittedName>
        <fullName evidence="1">Uncharacterized protein</fullName>
    </submittedName>
</protein>
<sequence length="95" mass="10532">MMEASASSGYGEVTTDGRCKKPARSLISRPVYDGLSLVTKKETFLSLERTASNVNLGEVLYLTSMRQCYGRLVQLKVKHKCRTSQGSYVISSSLY</sequence>
<dbReference type="AlphaFoldDB" id="A0A0A9CQY9"/>
<evidence type="ECO:0000313" key="1">
    <source>
        <dbReference type="EMBL" id="JAD73912.1"/>
    </source>
</evidence>
<reference evidence="1" key="1">
    <citation type="submission" date="2014-09" db="EMBL/GenBank/DDBJ databases">
        <authorList>
            <person name="Magalhaes I.L.F."/>
            <person name="Oliveira U."/>
            <person name="Santos F.R."/>
            <person name="Vidigal T.H.D.A."/>
            <person name="Brescovit A.D."/>
            <person name="Santos A.J."/>
        </authorList>
    </citation>
    <scope>NUCLEOTIDE SEQUENCE</scope>
    <source>
        <tissue evidence="1">Shoot tissue taken approximately 20 cm above the soil surface</tissue>
    </source>
</reference>
<reference evidence="1" key="2">
    <citation type="journal article" date="2015" name="Data Brief">
        <title>Shoot transcriptome of the giant reed, Arundo donax.</title>
        <authorList>
            <person name="Barrero R.A."/>
            <person name="Guerrero F.D."/>
            <person name="Moolhuijzen P."/>
            <person name="Goolsby J.A."/>
            <person name="Tidwell J."/>
            <person name="Bellgard S.E."/>
            <person name="Bellgard M.I."/>
        </authorList>
    </citation>
    <scope>NUCLEOTIDE SEQUENCE</scope>
    <source>
        <tissue evidence="1">Shoot tissue taken approximately 20 cm above the soil surface</tissue>
    </source>
</reference>